<sequence length="561" mass="62289">MFDGLNKDIDACMRKFDSMVQHVSQVLTVGIAIETLCFSDSVDVNGFQECIDLQSEYGKSTSSEEVSGSSPLGHEEQCCLNSIGVDFAATSSKMKLSSIKGSLRNLFQGQKNESFDDSHVRQSSFIAEIASDFSNLSHQEQGDETKDTLPTANEILKGLICNGRQHGAATVSAYFLSQFSQQDKSILTTLGVDQAETSTTTSLVAGEVSTKLICNDGDQTRQLDLSADYISLQQLDQDRLRTQEEERDNMSKIELPEVESVPKKGVSGNQSHVRHTNFSGDRAKQTIVPSQAKKCSNHSRIYDKRGSVRSNNKRHKEEKYIAWLDYGATVEWKFELTADQKILKSLAGQWKRRCTRAYAKLFGSTPKRIGAFHVEKIVAKKDGDMKPKVNENREYNEDNRLKNDEAEIEVIKPIKNDRSNKKGSKTNDSGTVSSATMASPVLKRYGSQFQVVRNKIVTSPMNSQGQSFSTVTKEVKSKDVIYGSKVQDVEKRKVNSTFSSPISNGQFSPKSGLSINMAQEQRGTVETIRGDNDHKSPDPVPEQAAVLKEGLSRRKKVSVHH</sequence>
<feature type="compositionally biased region" description="Polar residues" evidence="1">
    <location>
        <begin position="426"/>
        <end position="435"/>
    </location>
</feature>
<reference evidence="2" key="1">
    <citation type="submission" date="2023-03" db="EMBL/GenBank/DDBJ databases">
        <authorList>
            <person name="Julca I."/>
        </authorList>
    </citation>
    <scope>NUCLEOTIDE SEQUENCE</scope>
</reference>
<name>A0AAV1BYD2_OLDCO</name>
<feature type="region of interest" description="Disordered" evidence="1">
    <location>
        <begin position="521"/>
        <end position="541"/>
    </location>
</feature>
<accession>A0AAV1BYD2</accession>
<dbReference type="EMBL" id="OX459118">
    <property type="protein sequence ID" value="CAI9088369.1"/>
    <property type="molecule type" value="Genomic_DNA"/>
</dbReference>
<protein>
    <submittedName>
        <fullName evidence="2">OLC1v1022677C1</fullName>
    </submittedName>
</protein>
<evidence type="ECO:0000256" key="1">
    <source>
        <dbReference type="SAM" id="MobiDB-lite"/>
    </source>
</evidence>
<dbReference type="Proteomes" id="UP001161247">
    <property type="component" value="Chromosome 1"/>
</dbReference>
<gene>
    <name evidence="2" type="ORF">OLC1_LOCUS960</name>
</gene>
<feature type="compositionally biased region" description="Basic and acidic residues" evidence="1">
    <location>
        <begin position="528"/>
        <end position="537"/>
    </location>
</feature>
<dbReference type="AlphaFoldDB" id="A0AAV1BYD2"/>
<proteinExistence type="predicted"/>
<keyword evidence="3" id="KW-1185">Reference proteome</keyword>
<evidence type="ECO:0000313" key="3">
    <source>
        <dbReference type="Proteomes" id="UP001161247"/>
    </source>
</evidence>
<feature type="region of interest" description="Disordered" evidence="1">
    <location>
        <begin position="412"/>
        <end position="435"/>
    </location>
</feature>
<organism evidence="2 3">
    <name type="scientific">Oldenlandia corymbosa var. corymbosa</name>
    <dbReference type="NCBI Taxonomy" id="529605"/>
    <lineage>
        <taxon>Eukaryota</taxon>
        <taxon>Viridiplantae</taxon>
        <taxon>Streptophyta</taxon>
        <taxon>Embryophyta</taxon>
        <taxon>Tracheophyta</taxon>
        <taxon>Spermatophyta</taxon>
        <taxon>Magnoliopsida</taxon>
        <taxon>eudicotyledons</taxon>
        <taxon>Gunneridae</taxon>
        <taxon>Pentapetalae</taxon>
        <taxon>asterids</taxon>
        <taxon>lamiids</taxon>
        <taxon>Gentianales</taxon>
        <taxon>Rubiaceae</taxon>
        <taxon>Rubioideae</taxon>
        <taxon>Spermacoceae</taxon>
        <taxon>Hedyotis-Oldenlandia complex</taxon>
        <taxon>Oldenlandia</taxon>
    </lineage>
</organism>
<evidence type="ECO:0000313" key="2">
    <source>
        <dbReference type="EMBL" id="CAI9088369.1"/>
    </source>
</evidence>